<dbReference type="AlphaFoldDB" id="A0AAD7SA72"/>
<evidence type="ECO:0000313" key="2">
    <source>
        <dbReference type="EMBL" id="KAJ8398693.1"/>
    </source>
</evidence>
<feature type="compositionally biased region" description="Low complexity" evidence="1">
    <location>
        <begin position="217"/>
        <end position="236"/>
    </location>
</feature>
<name>A0AAD7SA72_9TELE</name>
<organism evidence="2 3">
    <name type="scientific">Aldrovandia affinis</name>
    <dbReference type="NCBI Taxonomy" id="143900"/>
    <lineage>
        <taxon>Eukaryota</taxon>
        <taxon>Metazoa</taxon>
        <taxon>Chordata</taxon>
        <taxon>Craniata</taxon>
        <taxon>Vertebrata</taxon>
        <taxon>Euteleostomi</taxon>
        <taxon>Actinopterygii</taxon>
        <taxon>Neopterygii</taxon>
        <taxon>Teleostei</taxon>
        <taxon>Notacanthiformes</taxon>
        <taxon>Halosauridae</taxon>
        <taxon>Aldrovandia</taxon>
    </lineage>
</organism>
<evidence type="ECO:0000313" key="3">
    <source>
        <dbReference type="Proteomes" id="UP001221898"/>
    </source>
</evidence>
<reference evidence="2" key="1">
    <citation type="journal article" date="2023" name="Science">
        <title>Genome structures resolve the early diversification of teleost fishes.</title>
        <authorList>
            <person name="Parey E."/>
            <person name="Louis A."/>
            <person name="Montfort J."/>
            <person name="Bouchez O."/>
            <person name="Roques C."/>
            <person name="Iampietro C."/>
            <person name="Lluch J."/>
            <person name="Castinel A."/>
            <person name="Donnadieu C."/>
            <person name="Desvignes T."/>
            <person name="Floi Bucao C."/>
            <person name="Jouanno E."/>
            <person name="Wen M."/>
            <person name="Mejri S."/>
            <person name="Dirks R."/>
            <person name="Jansen H."/>
            <person name="Henkel C."/>
            <person name="Chen W.J."/>
            <person name="Zahm M."/>
            <person name="Cabau C."/>
            <person name="Klopp C."/>
            <person name="Thompson A.W."/>
            <person name="Robinson-Rechavi M."/>
            <person name="Braasch I."/>
            <person name="Lecointre G."/>
            <person name="Bobe J."/>
            <person name="Postlethwait J.H."/>
            <person name="Berthelot C."/>
            <person name="Roest Crollius H."/>
            <person name="Guiguen Y."/>
        </authorList>
    </citation>
    <scope>NUCLEOTIDE SEQUENCE</scope>
    <source>
        <strain evidence="2">NC1722</strain>
    </source>
</reference>
<proteinExistence type="predicted"/>
<dbReference type="EMBL" id="JAINUG010000088">
    <property type="protein sequence ID" value="KAJ8398693.1"/>
    <property type="molecule type" value="Genomic_DNA"/>
</dbReference>
<keyword evidence="3" id="KW-1185">Reference proteome</keyword>
<accession>A0AAD7SA72</accession>
<protein>
    <submittedName>
        <fullName evidence="2">Uncharacterized protein</fullName>
    </submittedName>
</protein>
<feature type="region of interest" description="Disordered" evidence="1">
    <location>
        <begin position="130"/>
        <end position="157"/>
    </location>
</feature>
<gene>
    <name evidence="2" type="ORF">AAFF_G00418900</name>
</gene>
<feature type="region of interest" description="Disordered" evidence="1">
    <location>
        <begin position="65"/>
        <end position="112"/>
    </location>
</feature>
<comment type="caution">
    <text evidence="2">The sequence shown here is derived from an EMBL/GenBank/DDBJ whole genome shotgun (WGS) entry which is preliminary data.</text>
</comment>
<sequence length="374" mass="40062">MAVVGKRVRVMGPAQVYHRFRGRVAGRIRMDRVVHGRELELGPLASGQAPPPHCAPGAARLWTREGTEPPESREGDLSPSLVAVGCPTTQDLETPQEWGNSMDPGEGKETSWVTQKVGTLRFRRRMELRAGRPSPPERGPCPGSTKRTGVTRRPPQPQEGVEFCTSMDLELASPQSVLSEADSWAVDNVEWRQGEDPAKVSGTREGLVPSAPVSLPAPGSGAADGDGAAEVAAQAARSLELLISQPGGEEPMAWGDSRGPDEEEEDDSKEKWTLAQSTRRKRASSGGGGCPRGRKAPPFLETSNYYGRLAGESEMDTDTDMETETVSPMTPIAESISISVGFDSDLLSQSGEMAYEPLPCVPDGAPGELWLHLA</sequence>
<feature type="compositionally biased region" description="Basic and acidic residues" evidence="1">
    <location>
        <begin position="65"/>
        <end position="76"/>
    </location>
</feature>
<feature type="region of interest" description="Disordered" evidence="1">
    <location>
        <begin position="195"/>
        <end position="301"/>
    </location>
</feature>
<evidence type="ECO:0000256" key="1">
    <source>
        <dbReference type="SAM" id="MobiDB-lite"/>
    </source>
</evidence>
<feature type="compositionally biased region" description="Polar residues" evidence="1">
    <location>
        <begin position="87"/>
        <end position="99"/>
    </location>
</feature>
<dbReference type="Proteomes" id="UP001221898">
    <property type="component" value="Unassembled WGS sequence"/>
</dbReference>